<feature type="compositionally biased region" description="Low complexity" evidence="10">
    <location>
        <begin position="112"/>
        <end position="121"/>
    </location>
</feature>
<reference evidence="12" key="1">
    <citation type="journal article" date="2023" name="G3 (Bethesda)">
        <title>A reference genome for the long-term kleptoplast-retaining sea slug Elysia crispata morphotype clarki.</title>
        <authorList>
            <person name="Eastman K.E."/>
            <person name="Pendleton A.L."/>
            <person name="Shaikh M.A."/>
            <person name="Suttiyut T."/>
            <person name="Ogas R."/>
            <person name="Tomko P."/>
            <person name="Gavelis G."/>
            <person name="Widhalm J.R."/>
            <person name="Wisecaver J.H."/>
        </authorList>
    </citation>
    <scope>NUCLEOTIDE SEQUENCE</scope>
    <source>
        <strain evidence="12">ECLA1</strain>
    </source>
</reference>
<dbReference type="AlphaFoldDB" id="A0AAE0Z224"/>
<evidence type="ECO:0000256" key="7">
    <source>
        <dbReference type="ARBA" id="ARBA00023136"/>
    </source>
</evidence>
<evidence type="ECO:0000256" key="2">
    <source>
        <dbReference type="ARBA" id="ARBA00005245"/>
    </source>
</evidence>
<evidence type="ECO:0000313" key="12">
    <source>
        <dbReference type="EMBL" id="KAK3760422.1"/>
    </source>
</evidence>
<dbReference type="PANTHER" id="PTHR13202:SF0">
    <property type="entry name" value="SIGNAL PEPTIDASE COMPLEX SUBUNIT 1"/>
    <property type="match status" value="1"/>
</dbReference>
<organism evidence="12 13">
    <name type="scientific">Elysia crispata</name>
    <name type="common">lettuce slug</name>
    <dbReference type="NCBI Taxonomy" id="231223"/>
    <lineage>
        <taxon>Eukaryota</taxon>
        <taxon>Metazoa</taxon>
        <taxon>Spiralia</taxon>
        <taxon>Lophotrochozoa</taxon>
        <taxon>Mollusca</taxon>
        <taxon>Gastropoda</taxon>
        <taxon>Heterobranchia</taxon>
        <taxon>Euthyneura</taxon>
        <taxon>Panpulmonata</taxon>
        <taxon>Sacoglossa</taxon>
        <taxon>Placobranchoidea</taxon>
        <taxon>Plakobranchidae</taxon>
        <taxon>Elysia</taxon>
    </lineage>
</organism>
<keyword evidence="4 11" id="KW-0812">Transmembrane</keyword>
<accession>A0AAE0Z224</accession>
<dbReference type="GO" id="GO:0005787">
    <property type="term" value="C:signal peptidase complex"/>
    <property type="evidence" value="ECO:0007669"/>
    <property type="project" value="InterPro"/>
</dbReference>
<evidence type="ECO:0000256" key="6">
    <source>
        <dbReference type="ARBA" id="ARBA00022989"/>
    </source>
</evidence>
<proteinExistence type="inferred from homology"/>
<dbReference type="EMBL" id="JAWDGP010004985">
    <property type="protein sequence ID" value="KAK3760422.1"/>
    <property type="molecule type" value="Genomic_DNA"/>
</dbReference>
<evidence type="ECO:0000256" key="10">
    <source>
        <dbReference type="SAM" id="MobiDB-lite"/>
    </source>
</evidence>
<evidence type="ECO:0000256" key="8">
    <source>
        <dbReference type="ARBA" id="ARBA00032913"/>
    </source>
</evidence>
<sequence>PKLHKVHLQQWDQHNLTGIIMDYILPYVPESIKSIPTHMDFDGQKRAERYFQIIILAFAVAGFGCGYVTQFFSHTLYILFAGVIISSLLTLFPWSTYRKMPLAWQPARSSDNKSSALASSSGNQTQSKGKKKKLKD</sequence>
<dbReference type="GO" id="GO:0006465">
    <property type="term" value="P:signal peptide processing"/>
    <property type="evidence" value="ECO:0007669"/>
    <property type="project" value="InterPro"/>
</dbReference>
<evidence type="ECO:0000256" key="9">
    <source>
        <dbReference type="ARBA" id="ARBA00045204"/>
    </source>
</evidence>
<evidence type="ECO:0000256" key="4">
    <source>
        <dbReference type="ARBA" id="ARBA00022692"/>
    </source>
</evidence>
<dbReference type="InterPro" id="IPR009542">
    <property type="entry name" value="Spc1/SPCS1"/>
</dbReference>
<name>A0AAE0Z224_9GAST</name>
<dbReference type="Pfam" id="PF06645">
    <property type="entry name" value="SPC12"/>
    <property type="match status" value="1"/>
</dbReference>
<evidence type="ECO:0000313" key="13">
    <source>
        <dbReference type="Proteomes" id="UP001283361"/>
    </source>
</evidence>
<comment type="subcellular location">
    <subcellularLocation>
        <location evidence="1">Endoplasmic reticulum membrane</location>
        <topology evidence="1">Multi-pass membrane protein</topology>
    </subcellularLocation>
</comment>
<comment type="caution">
    <text evidence="12">The sequence shown here is derived from an EMBL/GenBank/DDBJ whole genome shotgun (WGS) entry which is preliminary data.</text>
</comment>
<gene>
    <name evidence="12" type="ORF">RRG08_023718</name>
</gene>
<keyword evidence="6 11" id="KW-1133">Transmembrane helix</keyword>
<feature type="non-terminal residue" evidence="12">
    <location>
        <position position="1"/>
    </location>
</feature>
<comment type="function">
    <text evidence="9">Component of the signal peptidase complex (SPC) which catalyzes the cleavage of N-terminal signal sequences from nascent proteins as they are translocated into the lumen of the endoplasmic reticulum. Dispensable for SPC enzymatic activity.</text>
</comment>
<comment type="similarity">
    <text evidence="2">Belongs to the SPCS1 family.</text>
</comment>
<evidence type="ECO:0000256" key="1">
    <source>
        <dbReference type="ARBA" id="ARBA00004477"/>
    </source>
</evidence>
<keyword evidence="7 11" id="KW-0472">Membrane</keyword>
<evidence type="ECO:0000256" key="3">
    <source>
        <dbReference type="ARBA" id="ARBA00017059"/>
    </source>
</evidence>
<dbReference type="GO" id="GO:0045047">
    <property type="term" value="P:protein targeting to ER"/>
    <property type="evidence" value="ECO:0007669"/>
    <property type="project" value="TreeGrafter"/>
</dbReference>
<protein>
    <recommendedName>
        <fullName evidence="3">Signal peptidase complex subunit 1</fullName>
    </recommendedName>
    <alternativeName>
        <fullName evidence="8">Microsomal signal peptidase 12 kDa subunit</fullName>
    </alternativeName>
</protein>
<evidence type="ECO:0000256" key="5">
    <source>
        <dbReference type="ARBA" id="ARBA00022824"/>
    </source>
</evidence>
<feature type="region of interest" description="Disordered" evidence="10">
    <location>
        <begin position="107"/>
        <end position="136"/>
    </location>
</feature>
<dbReference type="PANTHER" id="PTHR13202">
    <property type="entry name" value="MICROSOMAL SIGNAL PEPTIDASE 12 KDA SUBUNIT"/>
    <property type="match status" value="1"/>
</dbReference>
<feature type="transmembrane region" description="Helical" evidence="11">
    <location>
        <begin position="75"/>
        <end position="94"/>
    </location>
</feature>
<dbReference type="Proteomes" id="UP001283361">
    <property type="component" value="Unassembled WGS sequence"/>
</dbReference>
<keyword evidence="5" id="KW-0256">Endoplasmic reticulum</keyword>
<keyword evidence="13" id="KW-1185">Reference proteome</keyword>
<evidence type="ECO:0000256" key="11">
    <source>
        <dbReference type="SAM" id="Phobius"/>
    </source>
</evidence>
<feature type="transmembrane region" description="Helical" evidence="11">
    <location>
        <begin position="50"/>
        <end position="69"/>
    </location>
</feature>